<protein>
    <submittedName>
        <fullName evidence="1">Uncharacterized protein</fullName>
    </submittedName>
</protein>
<dbReference type="Proteomes" id="UP000004659">
    <property type="component" value="Unassembled WGS sequence"/>
</dbReference>
<organism evidence="1">
    <name type="scientific">Brucella pinnipedialis M292/94/1</name>
    <dbReference type="NCBI Taxonomy" id="520462"/>
    <lineage>
        <taxon>Bacteria</taxon>
        <taxon>Pseudomonadati</taxon>
        <taxon>Pseudomonadota</taxon>
        <taxon>Alphaproteobacteria</taxon>
        <taxon>Hyphomicrobiales</taxon>
        <taxon>Brucellaceae</taxon>
        <taxon>Brucella/Ochrobactrum group</taxon>
        <taxon>Brucella</taxon>
    </lineage>
</organism>
<evidence type="ECO:0000313" key="1">
    <source>
        <dbReference type="EMBL" id="EEZ30060.1"/>
    </source>
</evidence>
<gene>
    <name evidence="1" type="ORF">BALG_00179</name>
</gene>
<reference evidence="1" key="1">
    <citation type="submission" date="2009-01" db="EMBL/GenBank/DDBJ databases">
        <title>The Genome Sequence of Brucella pinnipedialis M292/94/1.</title>
        <authorList>
            <consortium name="The Broad Institute Genome Sequencing Platform"/>
            <person name="Ward D."/>
            <person name="Young S.K."/>
            <person name="Kodira C.D."/>
            <person name="Zeng Q."/>
            <person name="Koehrsen M."/>
            <person name="Alvarado L."/>
            <person name="Berlin A."/>
            <person name="Borenstein D."/>
            <person name="Chen Z."/>
            <person name="Engels R."/>
            <person name="Freedman E."/>
            <person name="Gellesch M."/>
            <person name="Goldberg J."/>
            <person name="Griggs A."/>
            <person name="Gujja S."/>
            <person name="Heiman D."/>
            <person name="Hepburn T."/>
            <person name="Howarth C."/>
            <person name="Jen D."/>
            <person name="Larson L."/>
            <person name="Lewis B."/>
            <person name="Mehta T."/>
            <person name="Park D."/>
            <person name="Pearson M."/>
            <person name="Roberts A."/>
            <person name="Saif S."/>
            <person name="Shea T."/>
            <person name="Shenoy N."/>
            <person name="Sisk P."/>
            <person name="Stolte C."/>
            <person name="Sykes S."/>
            <person name="Walk T."/>
            <person name="White J."/>
            <person name="Yandava C."/>
            <person name="Whatmore A.M."/>
            <person name="Perrett L.L."/>
            <person name="O'Callaghan D."/>
            <person name="Nusbaum C."/>
            <person name="Galagan J."/>
            <person name="Birren B."/>
        </authorList>
    </citation>
    <scope>NUCLEOTIDE SEQUENCE [LARGE SCALE GENOMIC DNA]</scope>
    <source>
        <strain evidence="1">M292/94/1</strain>
    </source>
</reference>
<dbReference type="HOGENOM" id="CLU_2767791_0_0_5"/>
<dbReference type="RefSeq" id="WP_002965116.1">
    <property type="nucleotide sequence ID" value="NZ_EQ999546.1"/>
</dbReference>
<sequence length="69" mass="7826">MKVNPPDVRLNLVWWGCQRVRRECCGPVRESRGVRMLNTVSFFGALSIVFRAAILGANQSYARNQEITS</sequence>
<accession>A0A0E1WZ16</accession>
<dbReference type="GeneID" id="93014954"/>
<name>A0A0E1WZ16_9HYPH</name>
<dbReference type="EMBL" id="EQ999546">
    <property type="protein sequence ID" value="EEZ30060.1"/>
    <property type="molecule type" value="Genomic_DNA"/>
</dbReference>
<dbReference type="AlphaFoldDB" id="A0A0E1WZ16"/>
<proteinExistence type="predicted"/>